<proteinExistence type="inferred from homology"/>
<evidence type="ECO:0000256" key="6">
    <source>
        <dbReference type="ARBA" id="ARBA00023033"/>
    </source>
</evidence>
<dbReference type="PRINTS" id="PR00385">
    <property type="entry name" value="P450"/>
</dbReference>
<evidence type="ECO:0000256" key="3">
    <source>
        <dbReference type="ARBA" id="ARBA00022723"/>
    </source>
</evidence>
<dbReference type="InterPro" id="IPR002401">
    <property type="entry name" value="Cyt_P450_E_grp-I"/>
</dbReference>
<dbReference type="InterPro" id="IPR001128">
    <property type="entry name" value="Cyt_P450"/>
</dbReference>
<reference evidence="8 9" key="1">
    <citation type="submission" date="2024-04" db="EMBL/GenBank/DDBJ databases">
        <title>Symmetric and asymmetric DNA N6-adenine methylation regulates different biological responses in Mucorales.</title>
        <authorList>
            <consortium name="Lawrence Berkeley National Laboratory"/>
            <person name="Lax C."/>
            <person name="Mondo S.J."/>
            <person name="Osorio-Concepcion M."/>
            <person name="Muszewska A."/>
            <person name="Corrochano-Luque M."/>
            <person name="Gutierrez G."/>
            <person name="Riley R."/>
            <person name="Lipzen A."/>
            <person name="Guo J."/>
            <person name="Hundley H."/>
            <person name="Amirebrahimi M."/>
            <person name="Ng V."/>
            <person name="Lorenzo-Gutierrez D."/>
            <person name="Binder U."/>
            <person name="Yang J."/>
            <person name="Song Y."/>
            <person name="Canovas D."/>
            <person name="Navarro E."/>
            <person name="Freitag M."/>
            <person name="Gabaldon T."/>
            <person name="Grigoriev I.V."/>
            <person name="Corrochano L.M."/>
            <person name="Nicolas F.E."/>
            <person name="Garre V."/>
        </authorList>
    </citation>
    <scope>NUCLEOTIDE SEQUENCE [LARGE SCALE GENOMIC DNA]</scope>
    <source>
        <strain evidence="8 9">L51</strain>
    </source>
</reference>
<sequence>MDIVNSISLSFGPSAKRLVDYLPKGSYVAAAVVLFLCKKVYDFTTVPDKLSHFPSVSYFSFLRSTLAVESIEDRTRRFILPLLHKNNGFYVSKFPFYWTVFVTEPLAVQYLLMKGEIFPKDSRFMDALSKDSLAVRLFGNSNVVFSTGDLWKHQRKAMNPVFHRTVPVDLFGRMIPDIFKLIEKTDGNVLVDSFLQKITFDALGRALFGFDFKTMGDDDSEWIAAYNDAMSGITAPILQVATSYERILRHFYPHYDKASKGIDKLNKLILDMVDEKKKKIEESKGQPDAGHEKDFLTLILEAEMKENAISDPDDLRANLAIFIAAGHLSTASSIAFCIYHMAINKDIQNKARREALDILGDDDSMVPPTVAECKRVNYINMLVKEVLRLCSPFGAILERMTAEDVTLSGAFIPKGTLVSVDIEALHKNPAIWKNPTVFDPERFRKGGEYDQHKGITWAPFSDGNRKCLGVNFSMAEQQVVLLMLLKHYEWDLPENSIHKNGIVYDSIFSFTPKSLSIKFHKRH</sequence>
<evidence type="ECO:0000256" key="5">
    <source>
        <dbReference type="ARBA" id="ARBA00023004"/>
    </source>
</evidence>
<dbReference type="SUPFAM" id="SSF48264">
    <property type="entry name" value="Cytochrome P450"/>
    <property type="match status" value="1"/>
</dbReference>
<keyword evidence="2 7" id="KW-0349">Heme</keyword>
<name>A0ABR3BBN8_PHYBL</name>
<accession>A0ABR3BBN8</accession>
<dbReference type="PRINTS" id="PR00463">
    <property type="entry name" value="EP450I"/>
</dbReference>
<dbReference type="PANTHER" id="PTHR24291:SF50">
    <property type="entry name" value="BIFUNCTIONAL ALBAFLAVENONE MONOOXYGENASE_TERPENE SYNTHASE"/>
    <property type="match status" value="1"/>
</dbReference>
<comment type="similarity">
    <text evidence="1 7">Belongs to the cytochrome P450 family.</text>
</comment>
<dbReference type="InterPro" id="IPR017972">
    <property type="entry name" value="Cyt_P450_CS"/>
</dbReference>
<dbReference type="Pfam" id="PF00067">
    <property type="entry name" value="p450"/>
    <property type="match status" value="1"/>
</dbReference>
<keyword evidence="6 7" id="KW-0503">Monooxygenase</keyword>
<evidence type="ECO:0000256" key="4">
    <source>
        <dbReference type="ARBA" id="ARBA00023002"/>
    </source>
</evidence>
<organism evidence="8 9">
    <name type="scientific">Phycomyces blakesleeanus</name>
    <dbReference type="NCBI Taxonomy" id="4837"/>
    <lineage>
        <taxon>Eukaryota</taxon>
        <taxon>Fungi</taxon>
        <taxon>Fungi incertae sedis</taxon>
        <taxon>Mucoromycota</taxon>
        <taxon>Mucoromycotina</taxon>
        <taxon>Mucoromycetes</taxon>
        <taxon>Mucorales</taxon>
        <taxon>Phycomycetaceae</taxon>
        <taxon>Phycomyces</taxon>
    </lineage>
</organism>
<keyword evidence="3 7" id="KW-0479">Metal-binding</keyword>
<keyword evidence="5 7" id="KW-0408">Iron</keyword>
<keyword evidence="4 7" id="KW-0560">Oxidoreductase</keyword>
<dbReference type="InterPro" id="IPR050196">
    <property type="entry name" value="Cytochrome_P450_Monoox"/>
</dbReference>
<evidence type="ECO:0000256" key="1">
    <source>
        <dbReference type="ARBA" id="ARBA00010617"/>
    </source>
</evidence>
<dbReference type="PROSITE" id="PS00086">
    <property type="entry name" value="CYTOCHROME_P450"/>
    <property type="match status" value="1"/>
</dbReference>
<dbReference type="InterPro" id="IPR036396">
    <property type="entry name" value="Cyt_P450_sf"/>
</dbReference>
<dbReference type="PANTHER" id="PTHR24291">
    <property type="entry name" value="CYTOCHROME P450 FAMILY 4"/>
    <property type="match status" value="1"/>
</dbReference>
<evidence type="ECO:0000313" key="9">
    <source>
        <dbReference type="Proteomes" id="UP001448207"/>
    </source>
</evidence>
<evidence type="ECO:0000256" key="2">
    <source>
        <dbReference type="ARBA" id="ARBA00022617"/>
    </source>
</evidence>
<comment type="caution">
    <text evidence="8">The sequence shown here is derived from an EMBL/GenBank/DDBJ whole genome shotgun (WGS) entry which is preliminary data.</text>
</comment>
<protein>
    <submittedName>
        <fullName evidence="8">Cytochrome P450</fullName>
    </submittedName>
</protein>
<dbReference type="EMBL" id="JBCLYO010000001">
    <property type="protein sequence ID" value="KAL0096268.1"/>
    <property type="molecule type" value="Genomic_DNA"/>
</dbReference>
<gene>
    <name evidence="8" type="ORF">J3Q64DRAFT_1706989</name>
</gene>
<dbReference type="Proteomes" id="UP001448207">
    <property type="component" value="Unassembled WGS sequence"/>
</dbReference>
<dbReference type="Gene3D" id="1.10.630.10">
    <property type="entry name" value="Cytochrome P450"/>
    <property type="match status" value="1"/>
</dbReference>
<evidence type="ECO:0000256" key="7">
    <source>
        <dbReference type="RuleBase" id="RU000461"/>
    </source>
</evidence>
<keyword evidence="9" id="KW-1185">Reference proteome</keyword>
<evidence type="ECO:0000313" key="8">
    <source>
        <dbReference type="EMBL" id="KAL0096268.1"/>
    </source>
</evidence>